<keyword evidence="6 7" id="KW-0472">Membrane</keyword>
<comment type="caution">
    <text evidence="9">The sequence shown here is derived from an EMBL/GenBank/DDBJ whole genome shotgun (WGS) entry which is preliminary data.</text>
</comment>
<evidence type="ECO:0000313" key="9">
    <source>
        <dbReference type="EMBL" id="RDU59643.1"/>
    </source>
</evidence>
<dbReference type="PANTHER" id="PTHR13285:SF18">
    <property type="entry name" value="PROTEIN-CYSTEINE N-PALMITOYLTRANSFERASE RASP"/>
    <property type="match status" value="1"/>
</dbReference>
<evidence type="ECO:0000256" key="7">
    <source>
        <dbReference type="PIRNR" id="PIRNR016636"/>
    </source>
</evidence>
<feature type="transmembrane region" description="Helical" evidence="8">
    <location>
        <begin position="155"/>
        <end position="174"/>
    </location>
</feature>
<dbReference type="Pfam" id="PF03062">
    <property type="entry name" value="MBOAT"/>
    <property type="match status" value="1"/>
</dbReference>
<dbReference type="PANTHER" id="PTHR13285">
    <property type="entry name" value="ACYLTRANSFERASE"/>
    <property type="match status" value="1"/>
</dbReference>
<keyword evidence="3 7" id="KW-1003">Cell membrane</keyword>
<sequence length="468" mass="54024">MSFFSIEFSVILLLFFVLYWLIPTFAYRNFALLCFNYVVISLFSPYFALIVLLYTCCVYCLAFFIDELRARFIFLASVCFCVCFLCFFKYYAYIKDAFDVFLKTFGLDFFDIDIIFPLGISFYTFASITYLRSVYEGAQFPTPYNNGENPKLEGFLALATYLSFFATFIAGPIMRSEDFFRQYHAKRKFGSMNLIFALLLFGLVKKTIIANYLGMYASPILDAPFEYHALELLAALFAYSVQIYCDFSGYVNLVCAFGLSLGFILPPNFHMPYMASNLKDFWRRWHISLSTFIRDYIYIPLGGSAKGFLCTQLFVLLSFALSGLWHGNTWNFLIWGLLHGFGVIWLNILKMLHINMEGIPFVGRAFTFIFVSFGWIFFYYHSLDEVRDFMLAFAQGLESPAPAYVWWFLGVLCIGFICYPLMRPSLSFTQSLSSAIPWVLKPFVLAFALTLIIAIMPSGIPQFIYQGF</sequence>
<evidence type="ECO:0000256" key="3">
    <source>
        <dbReference type="ARBA" id="ARBA00022475"/>
    </source>
</evidence>
<keyword evidence="10" id="KW-1185">Reference proteome</keyword>
<feature type="transmembrane region" description="Helical" evidence="8">
    <location>
        <begin position="42"/>
        <end position="65"/>
    </location>
</feature>
<dbReference type="GO" id="GO:0005886">
    <property type="term" value="C:plasma membrane"/>
    <property type="evidence" value="ECO:0007669"/>
    <property type="project" value="UniProtKB-SubCell"/>
</dbReference>
<keyword evidence="5 8" id="KW-1133">Transmembrane helix</keyword>
<feature type="transmembrane region" description="Helical" evidence="8">
    <location>
        <begin position="194"/>
        <end position="213"/>
    </location>
</feature>
<feature type="transmembrane region" description="Helical" evidence="8">
    <location>
        <begin position="72"/>
        <end position="94"/>
    </location>
</feature>
<dbReference type="InterPro" id="IPR004299">
    <property type="entry name" value="MBOAT_fam"/>
</dbReference>
<evidence type="ECO:0000256" key="2">
    <source>
        <dbReference type="ARBA" id="ARBA00010323"/>
    </source>
</evidence>
<feature type="transmembrane region" description="Helical" evidence="8">
    <location>
        <begin position="250"/>
        <end position="275"/>
    </location>
</feature>
<feature type="transmembrane region" description="Helical" evidence="8">
    <location>
        <begin position="361"/>
        <end position="383"/>
    </location>
</feature>
<name>A0A3D8I3C9_9HELI</name>
<dbReference type="PIRSF" id="PIRSF500217">
    <property type="entry name" value="AlgI"/>
    <property type="match status" value="1"/>
</dbReference>
<keyword evidence="7" id="KW-0808">Transferase</keyword>
<evidence type="ECO:0000256" key="8">
    <source>
        <dbReference type="SAM" id="Phobius"/>
    </source>
</evidence>
<proteinExistence type="inferred from homology"/>
<dbReference type="InterPro" id="IPR028362">
    <property type="entry name" value="AlgI"/>
</dbReference>
<evidence type="ECO:0000256" key="4">
    <source>
        <dbReference type="ARBA" id="ARBA00022692"/>
    </source>
</evidence>
<dbReference type="Proteomes" id="UP000256599">
    <property type="component" value="Unassembled WGS sequence"/>
</dbReference>
<keyword evidence="4 8" id="KW-0812">Transmembrane</keyword>
<evidence type="ECO:0000256" key="6">
    <source>
        <dbReference type="ARBA" id="ARBA00023136"/>
    </source>
</evidence>
<evidence type="ECO:0000313" key="10">
    <source>
        <dbReference type="Proteomes" id="UP000256599"/>
    </source>
</evidence>
<protein>
    <submittedName>
        <fullName evidence="9">MBOAT family protein</fullName>
    </submittedName>
</protein>
<keyword evidence="7" id="KW-0012">Acyltransferase</keyword>
<dbReference type="GO" id="GO:0042121">
    <property type="term" value="P:alginic acid biosynthetic process"/>
    <property type="evidence" value="ECO:0007669"/>
    <property type="project" value="InterPro"/>
</dbReference>
<comment type="similarity">
    <text evidence="2 7">Belongs to the membrane-bound acyltransferase family.</text>
</comment>
<feature type="transmembrane region" description="Helical" evidence="8">
    <location>
        <begin position="332"/>
        <end position="349"/>
    </location>
</feature>
<dbReference type="AlphaFoldDB" id="A0A3D8I3C9"/>
<gene>
    <name evidence="9" type="ORF">CQA63_06065</name>
</gene>
<evidence type="ECO:0000256" key="5">
    <source>
        <dbReference type="ARBA" id="ARBA00022989"/>
    </source>
</evidence>
<reference evidence="9 10" key="1">
    <citation type="submission" date="2018-04" db="EMBL/GenBank/DDBJ databases">
        <title>Novel Campyloabacter and Helicobacter Species and Strains.</title>
        <authorList>
            <person name="Mannion A.J."/>
            <person name="Shen Z."/>
            <person name="Fox J.G."/>
        </authorList>
    </citation>
    <scope>NUCLEOTIDE SEQUENCE [LARGE SCALE GENOMIC DNA]</scope>
    <source>
        <strain evidence="9 10">MIT 98-6070</strain>
    </source>
</reference>
<comment type="subcellular location">
    <subcellularLocation>
        <location evidence="1">Cell membrane</location>
        <topology evidence="1">Multi-pass membrane protein</topology>
    </subcellularLocation>
</comment>
<dbReference type="GO" id="GO:0016746">
    <property type="term" value="F:acyltransferase activity"/>
    <property type="evidence" value="ECO:0007669"/>
    <property type="project" value="UniProtKB-KW"/>
</dbReference>
<dbReference type="InterPro" id="IPR051085">
    <property type="entry name" value="MB_O-acyltransferase"/>
</dbReference>
<feature type="transmembrane region" description="Helical" evidence="8">
    <location>
        <begin position="443"/>
        <end position="465"/>
    </location>
</feature>
<evidence type="ECO:0000256" key="1">
    <source>
        <dbReference type="ARBA" id="ARBA00004651"/>
    </source>
</evidence>
<accession>A0A3D8I3C9</accession>
<organism evidence="9 10">
    <name type="scientific">Helicobacter marmotae</name>
    <dbReference type="NCBI Taxonomy" id="152490"/>
    <lineage>
        <taxon>Bacteria</taxon>
        <taxon>Pseudomonadati</taxon>
        <taxon>Campylobacterota</taxon>
        <taxon>Epsilonproteobacteria</taxon>
        <taxon>Campylobacterales</taxon>
        <taxon>Helicobacteraceae</taxon>
        <taxon>Helicobacter</taxon>
    </lineage>
</organism>
<dbReference type="PIRSF" id="PIRSF016636">
    <property type="entry name" value="AlgI_DltB"/>
    <property type="match status" value="1"/>
</dbReference>
<dbReference type="InterPro" id="IPR024194">
    <property type="entry name" value="Ac/AlaTfrase_AlgI/DltB"/>
</dbReference>
<dbReference type="RefSeq" id="WP_104699967.1">
    <property type="nucleotide sequence ID" value="NZ_FZPP01000017.1"/>
</dbReference>
<feature type="transmembrane region" description="Helical" evidence="8">
    <location>
        <begin position="114"/>
        <end position="135"/>
    </location>
</feature>
<dbReference type="EMBL" id="NXLR01000010">
    <property type="protein sequence ID" value="RDU59643.1"/>
    <property type="molecule type" value="Genomic_DNA"/>
</dbReference>
<feature type="transmembrane region" description="Helical" evidence="8">
    <location>
        <begin position="403"/>
        <end position="422"/>
    </location>
</feature>
<dbReference type="OrthoDB" id="139172at2"/>